<evidence type="ECO:0000313" key="3">
    <source>
        <dbReference type="Proteomes" id="UP001352852"/>
    </source>
</evidence>
<accession>A0ABU7E5B4</accession>
<dbReference type="Proteomes" id="UP001352852">
    <property type="component" value="Unassembled WGS sequence"/>
</dbReference>
<protein>
    <submittedName>
        <fullName evidence="2">Uncharacterized protein</fullName>
    </submittedName>
</protein>
<evidence type="ECO:0000256" key="1">
    <source>
        <dbReference type="SAM" id="MobiDB-lite"/>
    </source>
</evidence>
<comment type="caution">
    <text evidence="2">The sequence shown here is derived from an EMBL/GenBank/DDBJ whole genome shotgun (WGS) entry which is preliminary data.</text>
</comment>
<evidence type="ECO:0000313" key="2">
    <source>
        <dbReference type="EMBL" id="MED6282453.1"/>
    </source>
</evidence>
<gene>
    <name evidence="2" type="ORF">CHARACLAT_032315</name>
</gene>
<dbReference type="EMBL" id="JAHUTJ010046677">
    <property type="protein sequence ID" value="MED6282453.1"/>
    <property type="molecule type" value="Genomic_DNA"/>
</dbReference>
<feature type="region of interest" description="Disordered" evidence="1">
    <location>
        <begin position="36"/>
        <end position="90"/>
    </location>
</feature>
<feature type="compositionally biased region" description="Basic and acidic residues" evidence="1">
    <location>
        <begin position="48"/>
        <end position="90"/>
    </location>
</feature>
<organism evidence="2 3">
    <name type="scientific">Characodon lateralis</name>
    <dbReference type="NCBI Taxonomy" id="208331"/>
    <lineage>
        <taxon>Eukaryota</taxon>
        <taxon>Metazoa</taxon>
        <taxon>Chordata</taxon>
        <taxon>Craniata</taxon>
        <taxon>Vertebrata</taxon>
        <taxon>Euteleostomi</taxon>
        <taxon>Actinopterygii</taxon>
        <taxon>Neopterygii</taxon>
        <taxon>Teleostei</taxon>
        <taxon>Neoteleostei</taxon>
        <taxon>Acanthomorphata</taxon>
        <taxon>Ovalentaria</taxon>
        <taxon>Atherinomorphae</taxon>
        <taxon>Cyprinodontiformes</taxon>
        <taxon>Goodeidae</taxon>
        <taxon>Characodon</taxon>
    </lineage>
</organism>
<sequence length="90" mass="10699">MAVWNGLRNLIVYRNPFPHREQNPCLTDYVNNFRTGVSRGDDYTEGGSGERKIQSSMRERQQQHRSRSPEQKFAEKSEEHEPHFKAEQRH</sequence>
<reference evidence="2 3" key="1">
    <citation type="submission" date="2021-06" db="EMBL/GenBank/DDBJ databases">
        <authorList>
            <person name="Palmer J.M."/>
        </authorList>
    </citation>
    <scope>NUCLEOTIDE SEQUENCE [LARGE SCALE GENOMIC DNA]</scope>
    <source>
        <strain evidence="2 3">CL_MEX2019</strain>
        <tissue evidence="2">Muscle</tissue>
    </source>
</reference>
<keyword evidence="3" id="KW-1185">Reference proteome</keyword>
<proteinExistence type="predicted"/>
<name>A0ABU7E5B4_9TELE</name>